<dbReference type="AlphaFoldDB" id="A0A6J1MDJ6"/>
<keyword evidence="2" id="KW-1185">Reference proteome</keyword>
<organism evidence="2 3">
    <name type="scientific">Drosophila hydei</name>
    <name type="common">Fruit fly</name>
    <dbReference type="NCBI Taxonomy" id="7224"/>
    <lineage>
        <taxon>Eukaryota</taxon>
        <taxon>Metazoa</taxon>
        <taxon>Ecdysozoa</taxon>
        <taxon>Arthropoda</taxon>
        <taxon>Hexapoda</taxon>
        <taxon>Insecta</taxon>
        <taxon>Pterygota</taxon>
        <taxon>Neoptera</taxon>
        <taxon>Endopterygota</taxon>
        <taxon>Diptera</taxon>
        <taxon>Brachycera</taxon>
        <taxon>Muscomorpha</taxon>
        <taxon>Ephydroidea</taxon>
        <taxon>Drosophilidae</taxon>
        <taxon>Drosophila</taxon>
    </lineage>
</organism>
<accession>A0A6J1MDJ6</accession>
<dbReference type="KEGG" id="dhe:111603820"/>
<evidence type="ECO:0000256" key="1">
    <source>
        <dbReference type="SAM" id="SignalP"/>
    </source>
</evidence>
<dbReference type="GeneID" id="111603820"/>
<dbReference type="PANTHER" id="PTHR21163:SF0">
    <property type="entry name" value="GH08205P-RELATED"/>
    <property type="match status" value="1"/>
</dbReference>
<dbReference type="InterPro" id="IPR010629">
    <property type="entry name" value="Ins_allergen"/>
</dbReference>
<evidence type="ECO:0000313" key="2">
    <source>
        <dbReference type="Proteomes" id="UP000504633"/>
    </source>
</evidence>
<name>A0A6J1MDJ6_DROHY</name>
<sequence length="224" mass="25049">MLPVKILVLLAAFGCHALVEASNETTLCPPTTDDSRDGEDSLCPSFQDLRDIIDEIALMELIQAHYQCNAKFRKALCYYNSSRFHLVAQQLQQSEAYISMLADLRNAGVDTTDIESIVNIFACLELSLPKLKKSCDCKQLRGHTFVGDLLASMSHQAVHDYTAVARANHTNFGLFADTITSSAFQARMRTNMLKSDALRPLRLLRRYGWDVQEILGAAMSILSW</sequence>
<keyword evidence="1" id="KW-0732">Signal</keyword>
<dbReference type="OrthoDB" id="7882129at2759"/>
<dbReference type="Pfam" id="PF06757">
    <property type="entry name" value="Ins_allergen_rp"/>
    <property type="match status" value="1"/>
</dbReference>
<dbReference type="PANTHER" id="PTHR21163">
    <property type="entry name" value="PROTEIN G12"/>
    <property type="match status" value="1"/>
</dbReference>
<protein>
    <submittedName>
        <fullName evidence="3">Uncharacterized protein LOC111603820</fullName>
    </submittedName>
</protein>
<dbReference type="Proteomes" id="UP000504633">
    <property type="component" value="Unplaced"/>
</dbReference>
<reference evidence="3" key="1">
    <citation type="submission" date="2025-08" db="UniProtKB">
        <authorList>
            <consortium name="RefSeq"/>
        </authorList>
    </citation>
    <scope>IDENTIFICATION</scope>
    <source>
        <strain evidence="3">15085-1641.00</strain>
        <tissue evidence="3">Whole body</tissue>
    </source>
</reference>
<dbReference type="RefSeq" id="XP_023177349.1">
    <property type="nucleotide sequence ID" value="XM_023321581.2"/>
</dbReference>
<evidence type="ECO:0000313" key="3">
    <source>
        <dbReference type="RefSeq" id="XP_023177349.1"/>
    </source>
</evidence>
<dbReference type="OMA" id="MLTIFQW"/>
<feature type="signal peptide" evidence="1">
    <location>
        <begin position="1"/>
        <end position="21"/>
    </location>
</feature>
<proteinExistence type="predicted"/>
<feature type="chain" id="PRO_5026899211" evidence="1">
    <location>
        <begin position="22"/>
        <end position="224"/>
    </location>
</feature>
<gene>
    <name evidence="3" type="primary">LOC111603820</name>
</gene>